<name>A0ABT6M5N1_9NOCA</name>
<evidence type="ECO:0000313" key="8">
    <source>
        <dbReference type="Proteomes" id="UP001160334"/>
    </source>
</evidence>
<reference evidence="7 8" key="1">
    <citation type="submission" date="2023-04" db="EMBL/GenBank/DDBJ databases">
        <title>Forest soil microbial communities from Buena Vista Peninsula, Colon Province, Panama.</title>
        <authorList>
            <person name="Bouskill N."/>
        </authorList>
    </citation>
    <scope>NUCLEOTIDE SEQUENCE [LARGE SCALE GENOMIC DNA]</scope>
    <source>
        <strain evidence="7 8">CFH S0262</strain>
    </source>
</reference>
<dbReference type="EC" id="3.4.-.-" evidence="7"/>
<keyword evidence="4" id="KW-0788">Thiol protease</keyword>
<dbReference type="PANTHER" id="PTHR47359:SF3">
    <property type="entry name" value="NLP_P60 DOMAIN-CONTAINING PROTEIN-RELATED"/>
    <property type="match status" value="1"/>
</dbReference>
<gene>
    <name evidence="7" type="ORF">M2280_000835</name>
</gene>
<organism evidence="7 8">
    <name type="scientific">Prescottella agglutinans</name>
    <dbReference type="NCBI Taxonomy" id="1644129"/>
    <lineage>
        <taxon>Bacteria</taxon>
        <taxon>Bacillati</taxon>
        <taxon>Actinomycetota</taxon>
        <taxon>Actinomycetes</taxon>
        <taxon>Mycobacteriales</taxon>
        <taxon>Nocardiaceae</taxon>
        <taxon>Prescottella</taxon>
    </lineage>
</organism>
<dbReference type="PROSITE" id="PS51935">
    <property type="entry name" value="NLPC_P60"/>
    <property type="match status" value="1"/>
</dbReference>
<dbReference type="InterPro" id="IPR038765">
    <property type="entry name" value="Papain-like_cys_pep_sf"/>
</dbReference>
<dbReference type="Pfam" id="PF00877">
    <property type="entry name" value="NLPC_P60"/>
    <property type="match status" value="1"/>
</dbReference>
<evidence type="ECO:0000256" key="2">
    <source>
        <dbReference type="ARBA" id="ARBA00022670"/>
    </source>
</evidence>
<evidence type="ECO:0000313" key="7">
    <source>
        <dbReference type="EMBL" id="MDH6279626.1"/>
    </source>
</evidence>
<dbReference type="SUPFAM" id="SSF54001">
    <property type="entry name" value="Cysteine proteinases"/>
    <property type="match status" value="1"/>
</dbReference>
<comment type="similarity">
    <text evidence="1">Belongs to the peptidase C40 family.</text>
</comment>
<evidence type="ECO:0000259" key="6">
    <source>
        <dbReference type="PROSITE" id="PS51935"/>
    </source>
</evidence>
<dbReference type="InterPro" id="IPR000064">
    <property type="entry name" value="NLP_P60_dom"/>
</dbReference>
<evidence type="ECO:0000256" key="4">
    <source>
        <dbReference type="ARBA" id="ARBA00022807"/>
    </source>
</evidence>
<dbReference type="Proteomes" id="UP001160334">
    <property type="component" value="Unassembled WGS sequence"/>
</dbReference>
<feature type="domain" description="NlpC/P60" evidence="6">
    <location>
        <begin position="266"/>
        <end position="380"/>
    </location>
</feature>
<accession>A0ABT6M5N1</accession>
<dbReference type="GO" id="GO:0016787">
    <property type="term" value="F:hydrolase activity"/>
    <property type="evidence" value="ECO:0007669"/>
    <property type="project" value="UniProtKB-KW"/>
</dbReference>
<feature type="coiled-coil region" evidence="5">
    <location>
        <begin position="203"/>
        <end position="234"/>
    </location>
</feature>
<dbReference type="EMBL" id="JARXVC010000002">
    <property type="protein sequence ID" value="MDH6279626.1"/>
    <property type="molecule type" value="Genomic_DNA"/>
</dbReference>
<proteinExistence type="inferred from homology"/>
<dbReference type="InterPro" id="IPR051794">
    <property type="entry name" value="PG_Endopeptidase_C40"/>
</dbReference>
<dbReference type="PANTHER" id="PTHR47359">
    <property type="entry name" value="PEPTIDOGLYCAN DL-ENDOPEPTIDASE CWLO"/>
    <property type="match status" value="1"/>
</dbReference>
<keyword evidence="5" id="KW-0175">Coiled coil</keyword>
<dbReference type="Gene3D" id="3.90.1720.10">
    <property type="entry name" value="endopeptidase domain like (from Nostoc punctiforme)"/>
    <property type="match status" value="1"/>
</dbReference>
<keyword evidence="3 7" id="KW-0378">Hydrolase</keyword>
<keyword evidence="8" id="KW-1185">Reference proteome</keyword>
<evidence type="ECO:0000256" key="5">
    <source>
        <dbReference type="SAM" id="Coils"/>
    </source>
</evidence>
<evidence type="ECO:0000256" key="1">
    <source>
        <dbReference type="ARBA" id="ARBA00007074"/>
    </source>
</evidence>
<protein>
    <submittedName>
        <fullName evidence="7">Cell wall-associated NlpC family hydrolase</fullName>
        <ecNumber evidence="7">3.4.-.-</ecNumber>
    </submittedName>
</protein>
<keyword evidence="2" id="KW-0645">Protease</keyword>
<sequence>MPFRNLFETLRTPSPVCAVETNPETESRAAVPSQKMKRSMCTALATGVLSLTLVGLPAASAGADPVVNNPTEALDRLAELSRESEQTTEALHDAQIDLDGKQSAQRDAEAHLAGDRDALAAAQARMDQFRPTVNKLAAASYQGARTNRLFAVMVSDSPQQLLDQMSALDAISNETSKAVSQFKAAATDAEAAAEASRVSADTARAATEQAKVVSDELQNKQSELQKQIDSVTAAYDRLTGAERSQLAGTSFPSGFDAGRILAGLTPGSGSAALQAGLTQVGKPYSWGATGPDAYDCSGLVVWAYQQIGKTLPRSSQAQAQGGIPVDRSALQPGDVVLFYSDASHVGLYAGDGNVLHASTYGTPVKVESMASMPFYGARRY</sequence>
<evidence type="ECO:0000256" key="3">
    <source>
        <dbReference type="ARBA" id="ARBA00022801"/>
    </source>
</evidence>
<comment type="caution">
    <text evidence="7">The sequence shown here is derived from an EMBL/GenBank/DDBJ whole genome shotgun (WGS) entry which is preliminary data.</text>
</comment>